<sequence length="131" mass="15044">MRLLFTILLLSFPVIEIWGIFKLSTLYGWWFFLYMVLVSYLGWRLIKEEKQLVFAKFMGAMGQGGNPIKVMIGSARNLFVGLLFIIPGVITDLFAVILLLIPIKNNASQNINPSEEDVIEGEYRRDDELLK</sequence>
<keyword evidence="1" id="KW-0472">Membrane</keyword>
<name>A0A0D6ETU4_9PROT</name>
<dbReference type="NCBIfam" id="NF008528">
    <property type="entry name" value="PRK11463.1-2"/>
    <property type="match status" value="1"/>
</dbReference>
<organism evidence="2 3">
    <name type="scientific">Candidatus Methylopumilus planktonicus</name>
    <dbReference type="NCBI Taxonomy" id="1581557"/>
    <lineage>
        <taxon>Bacteria</taxon>
        <taxon>Pseudomonadati</taxon>
        <taxon>Pseudomonadota</taxon>
        <taxon>Betaproteobacteria</taxon>
        <taxon>Nitrosomonadales</taxon>
        <taxon>Methylophilaceae</taxon>
        <taxon>Candidatus Methylopumilus</taxon>
    </lineage>
</organism>
<dbReference type="OrthoDB" id="8562817at2"/>
<evidence type="ECO:0000313" key="3">
    <source>
        <dbReference type="Proteomes" id="UP000064007"/>
    </source>
</evidence>
<accession>A0A0D6ETU4</accession>
<evidence type="ECO:0000313" key="2">
    <source>
        <dbReference type="EMBL" id="CEZ18910.1"/>
    </source>
</evidence>
<dbReference type="KEGG" id="mbat:BN1208_0012"/>
<keyword evidence="1" id="KW-1133">Transmembrane helix</keyword>
<reference evidence="3" key="1">
    <citation type="submission" date="2014-12" db="EMBL/GenBank/DDBJ databases">
        <authorList>
            <person name="Salcher M.M."/>
        </authorList>
    </citation>
    <scope>NUCLEOTIDE SEQUENCE [LARGE SCALE GENOMIC DNA]</scope>
    <source>
        <strain evidence="3">MMS-10A-171</strain>
    </source>
</reference>
<dbReference type="STRING" id="1581557.BN1208_0012"/>
<dbReference type="HOGENOM" id="CLU_085083_4_0_4"/>
<gene>
    <name evidence="2" type="ORF">BN1208_0012</name>
</gene>
<dbReference type="GO" id="GO:0016020">
    <property type="term" value="C:membrane"/>
    <property type="evidence" value="ECO:0007669"/>
    <property type="project" value="InterPro"/>
</dbReference>
<dbReference type="GeneID" id="99989363"/>
<dbReference type="Proteomes" id="UP000064007">
    <property type="component" value="Chromosome 1"/>
</dbReference>
<dbReference type="PANTHER" id="PTHR35335">
    <property type="entry name" value="UPF0716 PROTEIN FXSA"/>
    <property type="match status" value="1"/>
</dbReference>
<dbReference type="InterPro" id="IPR007313">
    <property type="entry name" value="FxsA"/>
</dbReference>
<dbReference type="PANTHER" id="PTHR35335:SF1">
    <property type="entry name" value="UPF0716 PROTEIN FXSA"/>
    <property type="match status" value="1"/>
</dbReference>
<dbReference type="AlphaFoldDB" id="A0A0D6ETU4"/>
<protein>
    <submittedName>
        <fullName evidence="2">FxsA cytoplasmic membrane protein</fullName>
    </submittedName>
</protein>
<feature type="transmembrane region" description="Helical" evidence="1">
    <location>
        <begin position="78"/>
        <end position="101"/>
    </location>
</feature>
<feature type="transmembrane region" description="Helical" evidence="1">
    <location>
        <begin position="27"/>
        <end position="46"/>
    </location>
</feature>
<dbReference type="Pfam" id="PF04186">
    <property type="entry name" value="FxsA"/>
    <property type="match status" value="1"/>
</dbReference>
<keyword evidence="1" id="KW-0812">Transmembrane</keyword>
<keyword evidence="3" id="KW-1185">Reference proteome</keyword>
<evidence type="ECO:0000256" key="1">
    <source>
        <dbReference type="SAM" id="Phobius"/>
    </source>
</evidence>
<dbReference type="RefSeq" id="WP_046486555.1">
    <property type="nucleotide sequence ID" value="NZ_CP040979.1"/>
</dbReference>
<proteinExistence type="predicted"/>
<dbReference type="EMBL" id="LN827929">
    <property type="protein sequence ID" value="CEZ18910.1"/>
    <property type="molecule type" value="Genomic_DNA"/>
</dbReference>